<keyword evidence="1" id="KW-1133">Transmembrane helix</keyword>
<dbReference type="Proteomes" id="UP000051883">
    <property type="component" value="Unassembled WGS sequence"/>
</dbReference>
<evidence type="ECO:0000259" key="2">
    <source>
        <dbReference type="PROSITE" id="PS51704"/>
    </source>
</evidence>
<dbReference type="PROSITE" id="PS51704">
    <property type="entry name" value="GP_PDE"/>
    <property type="match status" value="1"/>
</dbReference>
<dbReference type="InterPro" id="IPR017946">
    <property type="entry name" value="PLC-like_Pdiesterase_TIM-brl"/>
</dbReference>
<feature type="transmembrane region" description="Helical" evidence="1">
    <location>
        <begin position="72"/>
        <end position="99"/>
    </location>
</feature>
<dbReference type="SUPFAM" id="SSF51695">
    <property type="entry name" value="PLC-like phosphodiesterases"/>
    <property type="match status" value="1"/>
</dbReference>
<dbReference type="Gene3D" id="3.20.20.190">
    <property type="entry name" value="Phosphatidylinositol (PI) phosphodiesterase"/>
    <property type="match status" value="1"/>
</dbReference>
<evidence type="ECO:0000313" key="3">
    <source>
        <dbReference type="EMBL" id="KRK60136.1"/>
    </source>
</evidence>
<feature type="domain" description="GP-PDE" evidence="2">
    <location>
        <begin position="339"/>
        <end position="567"/>
    </location>
</feature>
<protein>
    <submittedName>
        <fullName evidence="3">Glycerophosphodiesterase</fullName>
    </submittedName>
</protein>
<dbReference type="PANTHER" id="PTHR46211:SF8">
    <property type="entry name" value="PHOSPHODIESTERASE"/>
    <property type="match status" value="1"/>
</dbReference>
<dbReference type="Pfam" id="PF03009">
    <property type="entry name" value="GDPD"/>
    <property type="match status" value="1"/>
</dbReference>
<feature type="transmembrane region" description="Helical" evidence="1">
    <location>
        <begin position="20"/>
        <end position="41"/>
    </location>
</feature>
<sequence length="595" mass="67375">MMKQTLTAVWRQTHEFKRHWVSYLTLFVSVDLLIQLIWIPIFRAVTTLVLQAAEIPFISYQNVLMIARHHPLVMVALLAELACLLLVVYVQFAAVLLGVRDISREIISVRVLLRELGQALRRLRPGSLLVLAIYFILVIPFADLVYRTPLLAKVQVPQFILDYLTRNALLLTATVVLYGILVFLGLRLIWTLPLMVYQRQRLRPALRQSWRQTRGRSCWALAMQLLTIGLLAALVMAGFYVLVIGAQWLADFLPQPMAALLANVNLLVIQLGSELVTSWTGMVTVSLLFLAPGEHTPAASPRVATRGQRVVVGLAFAALIATAAVGNSLYLSDSQYHHPVTISHRGVAEQNGVQNTIPALKRTHRLHPDYVELDVHETKDRQFVVLHDENLKALAGVDRTPRQLTLKQLTQLTVRENGHRAKLASFSDYLRTANRLHQKLLVEIKPSPADSPDMVDRFVARYGDDLVKHHALVHSLDYGVVEAVKRRDPRQTVLYIQPYNFTYPNTAANGYSMEYSTLTTDFITLAHLQGKRVYAWTVNDPSVMMQMMYKNADGIITDNLAELNREIADYEEHRSYARRLLNYILVVPTATEFTP</sequence>
<evidence type="ECO:0000256" key="1">
    <source>
        <dbReference type="SAM" id="Phobius"/>
    </source>
</evidence>
<reference evidence="3 4" key="1">
    <citation type="journal article" date="2015" name="Genome Announc.">
        <title>Expanding the biotechnology potential of lactobacilli through comparative genomics of 213 strains and associated genera.</title>
        <authorList>
            <person name="Sun Z."/>
            <person name="Harris H.M."/>
            <person name="McCann A."/>
            <person name="Guo C."/>
            <person name="Argimon S."/>
            <person name="Zhang W."/>
            <person name="Yang X."/>
            <person name="Jeffery I.B."/>
            <person name="Cooney J.C."/>
            <person name="Kagawa T.F."/>
            <person name="Liu W."/>
            <person name="Song Y."/>
            <person name="Salvetti E."/>
            <person name="Wrobel A."/>
            <person name="Rasinkangas P."/>
            <person name="Parkhill J."/>
            <person name="Rea M.C."/>
            <person name="O'Sullivan O."/>
            <person name="Ritari J."/>
            <person name="Douillard F.P."/>
            <person name="Paul Ross R."/>
            <person name="Yang R."/>
            <person name="Briner A.E."/>
            <person name="Felis G.E."/>
            <person name="de Vos W.M."/>
            <person name="Barrangou R."/>
            <person name="Klaenhammer T.R."/>
            <person name="Caufield P.W."/>
            <person name="Cui Y."/>
            <person name="Zhang H."/>
            <person name="O'Toole P.W."/>
        </authorList>
    </citation>
    <scope>NUCLEOTIDE SEQUENCE [LARGE SCALE GENOMIC DNA]</scope>
    <source>
        <strain evidence="3 4">DSM 16041</strain>
    </source>
</reference>
<organism evidence="3 4">
    <name type="scientific">Limosilactobacillus antri DSM 16041</name>
    <dbReference type="NCBI Taxonomy" id="525309"/>
    <lineage>
        <taxon>Bacteria</taxon>
        <taxon>Bacillati</taxon>
        <taxon>Bacillota</taxon>
        <taxon>Bacilli</taxon>
        <taxon>Lactobacillales</taxon>
        <taxon>Lactobacillaceae</taxon>
        <taxon>Limosilactobacillus</taxon>
    </lineage>
</organism>
<comment type="caution">
    <text evidence="3">The sequence shown here is derived from an EMBL/GenBank/DDBJ whole genome shotgun (WGS) entry which is preliminary data.</text>
</comment>
<name>A0ABR5P0R8_9LACO</name>
<feature type="transmembrane region" description="Helical" evidence="1">
    <location>
        <begin position="168"/>
        <end position="197"/>
    </location>
</feature>
<feature type="transmembrane region" description="Helical" evidence="1">
    <location>
        <begin position="310"/>
        <end position="331"/>
    </location>
</feature>
<feature type="transmembrane region" description="Helical" evidence="1">
    <location>
        <begin position="128"/>
        <end position="148"/>
    </location>
</feature>
<feature type="transmembrane region" description="Helical" evidence="1">
    <location>
        <begin position="218"/>
        <end position="246"/>
    </location>
</feature>
<dbReference type="Pfam" id="PF10110">
    <property type="entry name" value="GPDPase_memb"/>
    <property type="match status" value="1"/>
</dbReference>
<dbReference type="InterPro" id="IPR030395">
    <property type="entry name" value="GP_PDE_dom"/>
</dbReference>
<keyword evidence="4" id="KW-1185">Reference proteome</keyword>
<gene>
    <name evidence="3" type="ORF">FC31_GL001923</name>
</gene>
<evidence type="ECO:0000313" key="4">
    <source>
        <dbReference type="Proteomes" id="UP000051883"/>
    </source>
</evidence>
<dbReference type="CDD" id="cd08579">
    <property type="entry name" value="GDPD_memb_like"/>
    <property type="match status" value="1"/>
</dbReference>
<dbReference type="PANTHER" id="PTHR46211">
    <property type="entry name" value="GLYCEROPHOSPHORYL DIESTER PHOSPHODIESTERASE"/>
    <property type="match status" value="1"/>
</dbReference>
<accession>A0ABR5P0R8</accession>
<feature type="transmembrane region" description="Helical" evidence="1">
    <location>
        <begin position="266"/>
        <end position="290"/>
    </location>
</feature>
<keyword evidence="1" id="KW-0812">Transmembrane</keyword>
<dbReference type="InterPro" id="IPR018476">
    <property type="entry name" value="GlyceroP-diester-Pdiesterase_M"/>
</dbReference>
<dbReference type="EMBL" id="AZDK01000007">
    <property type="protein sequence ID" value="KRK60136.1"/>
    <property type="molecule type" value="Genomic_DNA"/>
</dbReference>
<proteinExistence type="predicted"/>
<keyword evidence="1" id="KW-0472">Membrane</keyword>